<keyword evidence="1" id="KW-1133">Transmembrane helix</keyword>
<dbReference type="EMBL" id="JAKIKT010000001">
    <property type="protein sequence ID" value="MCL2912363.1"/>
    <property type="molecule type" value="Genomic_DNA"/>
</dbReference>
<proteinExistence type="predicted"/>
<evidence type="ECO:0000256" key="1">
    <source>
        <dbReference type="SAM" id="Phobius"/>
    </source>
</evidence>
<keyword evidence="1" id="KW-0812">Transmembrane</keyword>
<reference evidence="2 3" key="1">
    <citation type="submission" date="2022-01" db="EMBL/GenBank/DDBJ databases">
        <title>Whole genome-based taxonomy of the Shewanellaceae.</title>
        <authorList>
            <person name="Martin-Rodriguez A.J."/>
        </authorList>
    </citation>
    <scope>NUCLEOTIDE SEQUENCE [LARGE SCALE GENOMIC DNA]</scope>
    <source>
        <strain evidence="2 3">DSM 21332</strain>
    </source>
</reference>
<organism evidence="2 3">
    <name type="scientific">Shewanella corallii</name>
    <dbReference type="NCBI Taxonomy" id="560080"/>
    <lineage>
        <taxon>Bacteria</taxon>
        <taxon>Pseudomonadati</taxon>
        <taxon>Pseudomonadota</taxon>
        <taxon>Gammaproteobacteria</taxon>
        <taxon>Alteromonadales</taxon>
        <taxon>Shewanellaceae</taxon>
        <taxon>Shewanella</taxon>
    </lineage>
</organism>
<gene>
    <name evidence="2" type="ORF">L2725_00955</name>
</gene>
<feature type="transmembrane region" description="Helical" evidence="1">
    <location>
        <begin position="68"/>
        <end position="92"/>
    </location>
</feature>
<accession>A0ABT0N1R0</accession>
<comment type="caution">
    <text evidence="2">The sequence shown here is derived from an EMBL/GenBank/DDBJ whole genome shotgun (WGS) entry which is preliminary data.</text>
</comment>
<sequence>MALQLVKLAGTLALATGCVHFANMLSIRYLDASNVFLSAAKLCLFAIPLMYISAVGFSVYYGSGAKQLPYVSLVLVAAGMSAITGIALTFLIQKTAPSPMQMLGGLMLLAGIVLTVLGKR</sequence>
<evidence type="ECO:0000313" key="3">
    <source>
        <dbReference type="Proteomes" id="UP001202831"/>
    </source>
</evidence>
<keyword evidence="1" id="KW-0472">Membrane</keyword>
<protein>
    <recommendedName>
        <fullName evidence="4">Small multidrug resistance protein</fullName>
    </recommendedName>
</protein>
<evidence type="ECO:0008006" key="4">
    <source>
        <dbReference type="Google" id="ProtNLM"/>
    </source>
</evidence>
<dbReference type="RefSeq" id="WP_249247179.1">
    <property type="nucleotide sequence ID" value="NZ_JAKIKT010000001.1"/>
</dbReference>
<name>A0ABT0N1R0_9GAMM</name>
<keyword evidence="3" id="KW-1185">Reference proteome</keyword>
<feature type="transmembrane region" description="Helical" evidence="1">
    <location>
        <begin position="98"/>
        <end position="117"/>
    </location>
</feature>
<dbReference type="Proteomes" id="UP001202831">
    <property type="component" value="Unassembled WGS sequence"/>
</dbReference>
<evidence type="ECO:0000313" key="2">
    <source>
        <dbReference type="EMBL" id="MCL2912363.1"/>
    </source>
</evidence>
<feature type="transmembrane region" description="Helical" evidence="1">
    <location>
        <begin position="39"/>
        <end position="61"/>
    </location>
</feature>
<dbReference type="PROSITE" id="PS51257">
    <property type="entry name" value="PROKAR_LIPOPROTEIN"/>
    <property type="match status" value="1"/>
</dbReference>